<gene>
    <name evidence="1" type="ORF">EVAR_33426_1</name>
</gene>
<name>A0A4C1W119_EUMVA</name>
<dbReference type="Proteomes" id="UP000299102">
    <property type="component" value="Unassembled WGS sequence"/>
</dbReference>
<sequence length="85" mass="9126">MTNEKKPENKPLFKNPENAENSVVTGRKFGATALSVSVKCIDYATGCAGGVLTIVRIQVIVESQSSSLSPKCSDKVARRSLWLNG</sequence>
<keyword evidence="2" id="KW-1185">Reference proteome</keyword>
<evidence type="ECO:0000313" key="2">
    <source>
        <dbReference type="Proteomes" id="UP000299102"/>
    </source>
</evidence>
<dbReference type="EMBL" id="BGZK01000462">
    <property type="protein sequence ID" value="GBP44998.1"/>
    <property type="molecule type" value="Genomic_DNA"/>
</dbReference>
<protein>
    <submittedName>
        <fullName evidence="1">Uncharacterized protein</fullName>
    </submittedName>
</protein>
<comment type="caution">
    <text evidence="1">The sequence shown here is derived from an EMBL/GenBank/DDBJ whole genome shotgun (WGS) entry which is preliminary data.</text>
</comment>
<dbReference type="AlphaFoldDB" id="A0A4C1W119"/>
<organism evidence="1 2">
    <name type="scientific">Eumeta variegata</name>
    <name type="common">Bagworm moth</name>
    <name type="synonym">Eumeta japonica</name>
    <dbReference type="NCBI Taxonomy" id="151549"/>
    <lineage>
        <taxon>Eukaryota</taxon>
        <taxon>Metazoa</taxon>
        <taxon>Ecdysozoa</taxon>
        <taxon>Arthropoda</taxon>
        <taxon>Hexapoda</taxon>
        <taxon>Insecta</taxon>
        <taxon>Pterygota</taxon>
        <taxon>Neoptera</taxon>
        <taxon>Endopterygota</taxon>
        <taxon>Lepidoptera</taxon>
        <taxon>Glossata</taxon>
        <taxon>Ditrysia</taxon>
        <taxon>Tineoidea</taxon>
        <taxon>Psychidae</taxon>
        <taxon>Oiketicinae</taxon>
        <taxon>Eumeta</taxon>
    </lineage>
</organism>
<accession>A0A4C1W119</accession>
<proteinExistence type="predicted"/>
<reference evidence="1 2" key="1">
    <citation type="journal article" date="2019" name="Commun. Biol.">
        <title>The bagworm genome reveals a unique fibroin gene that provides high tensile strength.</title>
        <authorList>
            <person name="Kono N."/>
            <person name="Nakamura H."/>
            <person name="Ohtoshi R."/>
            <person name="Tomita M."/>
            <person name="Numata K."/>
            <person name="Arakawa K."/>
        </authorList>
    </citation>
    <scope>NUCLEOTIDE SEQUENCE [LARGE SCALE GENOMIC DNA]</scope>
</reference>
<evidence type="ECO:0000313" key="1">
    <source>
        <dbReference type="EMBL" id="GBP44998.1"/>
    </source>
</evidence>